<dbReference type="SUPFAM" id="SSF102114">
    <property type="entry name" value="Radical SAM enzymes"/>
    <property type="match status" value="1"/>
</dbReference>
<keyword evidence="1" id="KW-0949">S-adenosyl-L-methionine</keyword>
<dbReference type="Pfam" id="PF13186">
    <property type="entry name" value="SPASM"/>
    <property type="match status" value="1"/>
</dbReference>
<evidence type="ECO:0000313" key="7">
    <source>
        <dbReference type="Proteomes" id="UP000315525"/>
    </source>
</evidence>
<proteinExistence type="predicted"/>
<feature type="domain" description="Radical SAM core" evidence="5">
    <location>
        <begin position="113"/>
        <end position="328"/>
    </location>
</feature>
<evidence type="ECO:0000256" key="2">
    <source>
        <dbReference type="ARBA" id="ARBA00022723"/>
    </source>
</evidence>
<name>A0A523UUZ1_UNCT6</name>
<keyword evidence="3" id="KW-0408">Iron</keyword>
<gene>
    <name evidence="6" type="ORF">E3J62_05205</name>
</gene>
<evidence type="ECO:0000256" key="3">
    <source>
        <dbReference type="ARBA" id="ARBA00023004"/>
    </source>
</evidence>
<keyword evidence="2" id="KW-0479">Metal-binding</keyword>
<evidence type="ECO:0000259" key="5">
    <source>
        <dbReference type="PROSITE" id="PS51918"/>
    </source>
</evidence>
<dbReference type="InterPro" id="IPR013785">
    <property type="entry name" value="Aldolase_TIM"/>
</dbReference>
<evidence type="ECO:0000256" key="4">
    <source>
        <dbReference type="ARBA" id="ARBA00023014"/>
    </source>
</evidence>
<dbReference type="PANTHER" id="PTHR43524">
    <property type="entry name" value="RADICAL SAM SUPERFAMILY PROTEIN"/>
    <property type="match status" value="1"/>
</dbReference>
<dbReference type="EMBL" id="SOJN01000065">
    <property type="protein sequence ID" value="TET46129.1"/>
    <property type="molecule type" value="Genomic_DNA"/>
</dbReference>
<organism evidence="6 7">
    <name type="scientific">candidate division TA06 bacterium</name>
    <dbReference type="NCBI Taxonomy" id="2250710"/>
    <lineage>
        <taxon>Bacteria</taxon>
        <taxon>Bacteria division TA06</taxon>
    </lineage>
</organism>
<dbReference type="InterPro" id="IPR058240">
    <property type="entry name" value="rSAM_sf"/>
</dbReference>
<dbReference type="Gene3D" id="3.20.20.70">
    <property type="entry name" value="Aldolase class I"/>
    <property type="match status" value="1"/>
</dbReference>
<dbReference type="SFLD" id="SFLDS00029">
    <property type="entry name" value="Radical_SAM"/>
    <property type="match status" value="1"/>
</dbReference>
<keyword evidence="4" id="KW-0411">Iron-sulfur</keyword>
<comment type="caution">
    <text evidence="6">The sequence shown here is derived from an EMBL/GenBank/DDBJ whole genome shotgun (WGS) entry which is preliminary data.</text>
</comment>
<reference evidence="6 7" key="1">
    <citation type="submission" date="2019-03" db="EMBL/GenBank/DDBJ databases">
        <title>Metabolic potential of uncultured bacteria and archaea associated with petroleum seepage in deep-sea sediments.</title>
        <authorList>
            <person name="Dong X."/>
            <person name="Hubert C."/>
        </authorList>
    </citation>
    <scope>NUCLEOTIDE SEQUENCE [LARGE SCALE GENOMIC DNA]</scope>
    <source>
        <strain evidence="6">E44_bin18</strain>
    </source>
</reference>
<evidence type="ECO:0000256" key="1">
    <source>
        <dbReference type="ARBA" id="ARBA00022691"/>
    </source>
</evidence>
<accession>A0A523UUZ1</accession>
<protein>
    <submittedName>
        <fullName evidence="6">Radical SAM protein</fullName>
    </submittedName>
</protein>
<dbReference type="GO" id="GO:0051536">
    <property type="term" value="F:iron-sulfur cluster binding"/>
    <property type="evidence" value="ECO:0007669"/>
    <property type="project" value="UniProtKB-KW"/>
</dbReference>
<dbReference type="InterPro" id="IPR007197">
    <property type="entry name" value="rSAM"/>
</dbReference>
<dbReference type="GO" id="GO:0003824">
    <property type="term" value="F:catalytic activity"/>
    <property type="evidence" value="ECO:0007669"/>
    <property type="project" value="InterPro"/>
</dbReference>
<sequence length="485" mass="55469">MVAAVKNTSKKVSVNAILFLVNSLVQNESMRKFILKNIEHRMYLDLIKENPYGRPAKVQEEKFWMGRALLHRIHVALSKGHISKEASNALLKVFLGNVFFGGFYSRKKFVEEHGFRPPLFITISPTILCNLRCAGCYADAGASRATIPFHILDRIISDAKESWGMHFFVISGGEPFIYKSEGKTFLDLAEKHTDCYFMSYTNGTLIDNRMAERLAGLGNITPAISVEGFEKETDERRGKGTYQKIIRAMSNLRTVGVPFGISVTITKDNVDLAMSDEFIDFYFEEQGAAYGWIFHYMPIGRGITLSRMVSPEQRVGMISREWELIRDRRIFLADFWTSGTSSDGCISAARAGGYFHINWNGDVTPCVFAPYTQHNVVDVYESGGSLDEVIQSPLFKAIRKWQDDYAYERKPWEHGNLLTQCPIRDHHKEFRKIVVTTGAKPADEAARECLEDESYMRGMDAYDQKMSRLTDRRWQREYLDPELRP</sequence>
<dbReference type="AlphaFoldDB" id="A0A523UUZ1"/>
<dbReference type="SFLD" id="SFLDG01067">
    <property type="entry name" value="SPASM/twitch_domain_containing"/>
    <property type="match status" value="1"/>
</dbReference>
<dbReference type="CDD" id="cd01335">
    <property type="entry name" value="Radical_SAM"/>
    <property type="match status" value="1"/>
</dbReference>
<dbReference type="Proteomes" id="UP000315525">
    <property type="component" value="Unassembled WGS sequence"/>
</dbReference>
<evidence type="ECO:0000313" key="6">
    <source>
        <dbReference type="EMBL" id="TET46129.1"/>
    </source>
</evidence>
<dbReference type="PROSITE" id="PS51918">
    <property type="entry name" value="RADICAL_SAM"/>
    <property type="match status" value="1"/>
</dbReference>
<dbReference type="GO" id="GO:0046872">
    <property type="term" value="F:metal ion binding"/>
    <property type="evidence" value="ECO:0007669"/>
    <property type="project" value="UniProtKB-KW"/>
</dbReference>
<dbReference type="InterPro" id="IPR023885">
    <property type="entry name" value="4Fe4S-binding_SPASM_dom"/>
</dbReference>
<dbReference type="Pfam" id="PF04055">
    <property type="entry name" value="Radical_SAM"/>
    <property type="match status" value="1"/>
</dbReference>
<dbReference type="PANTHER" id="PTHR43524:SF1">
    <property type="entry name" value="RADICAL SAM SUPERFAMILY PROTEIN"/>
    <property type="match status" value="1"/>
</dbReference>